<gene>
    <name evidence="1" type="ORF">NM208_g88</name>
</gene>
<name>A0ACC1T0P4_9HYPO</name>
<sequence>MQPAKGPNQLAIRCDREKPTCSDCVCRGEACVYPESRKKRKRPRLTNRRSQAAPSNAALTVLFERLEEIEKKCSGLAVATSPETRTHSAPTAEILSRLEGHSIVSPAGSAESPYERATILSTTPSSGIETSTEISDAADSGCCSGSSPAEDVLVALKRGLDHVVHLRRQRMNEQMTSHDDPIDPKLAKFFLDKFCTNYQLDIFQDFINMKLMYHLPEIIHMPEVSVDPSSIALYHTMLYHGCLVSSSDLPDKDESLTQRIFLRCLRVMRKWQQHATGTRTDLVAAILLMRAASQQGEIELSWQVYKLVCQYVQNLDMHNIDGEMSKTTVDPSLLQPDKADQQRKGLWALVLMDLFFRLFHDKPAMMSSNLSEWRVNMPWLNNGPDATEHVVPTLAFLVKSRLTFLLFRFCDIMDEDADGKNDAIQERTQEVCKEVEELMNEWSLEDSVKEYEGSIAHWWILYDVTLTGCCSILFMLCKTAALGSTQPTKFIAGEDVPINGLSVGISRRVLQLARLSLSKYPNPENAYSVFGAFRCYIAYGCLVKNLLTESGPLDSTLESDLVVLEQVAQSITAIAEADKDLMPLAQTLHQTIAGLRAKWTETPSVAS</sequence>
<evidence type="ECO:0000313" key="2">
    <source>
        <dbReference type="Proteomes" id="UP001148629"/>
    </source>
</evidence>
<comment type="caution">
    <text evidence="1">The sequence shown here is derived from an EMBL/GenBank/DDBJ whole genome shotgun (WGS) entry which is preliminary data.</text>
</comment>
<accession>A0ACC1T0P4</accession>
<proteinExistence type="predicted"/>
<protein>
    <submittedName>
        <fullName evidence="1">Uncharacterized protein</fullName>
    </submittedName>
</protein>
<organism evidence="1 2">
    <name type="scientific">Fusarium decemcellulare</name>
    <dbReference type="NCBI Taxonomy" id="57161"/>
    <lineage>
        <taxon>Eukaryota</taxon>
        <taxon>Fungi</taxon>
        <taxon>Dikarya</taxon>
        <taxon>Ascomycota</taxon>
        <taxon>Pezizomycotina</taxon>
        <taxon>Sordariomycetes</taxon>
        <taxon>Hypocreomycetidae</taxon>
        <taxon>Hypocreales</taxon>
        <taxon>Nectriaceae</taxon>
        <taxon>Fusarium</taxon>
        <taxon>Fusarium decemcellulare species complex</taxon>
    </lineage>
</organism>
<reference evidence="1" key="1">
    <citation type="submission" date="2022-08" db="EMBL/GenBank/DDBJ databases">
        <title>Genome Sequence of Fusarium decemcellulare.</title>
        <authorList>
            <person name="Buettner E."/>
        </authorList>
    </citation>
    <scope>NUCLEOTIDE SEQUENCE</scope>
    <source>
        <strain evidence="1">Babe19</strain>
    </source>
</reference>
<dbReference type="Proteomes" id="UP001148629">
    <property type="component" value="Unassembled WGS sequence"/>
</dbReference>
<keyword evidence="2" id="KW-1185">Reference proteome</keyword>
<evidence type="ECO:0000313" key="1">
    <source>
        <dbReference type="EMBL" id="KAJ3550197.1"/>
    </source>
</evidence>
<dbReference type="EMBL" id="JANRMS010000005">
    <property type="protein sequence ID" value="KAJ3550197.1"/>
    <property type="molecule type" value="Genomic_DNA"/>
</dbReference>